<comment type="caution">
    <text evidence="1">The sequence shown here is derived from an EMBL/GenBank/DDBJ whole genome shotgun (WGS) entry which is preliminary data.</text>
</comment>
<organism evidence="1 2">
    <name type="scientific">Jiangella asiatica</name>
    <dbReference type="NCBI Taxonomy" id="2530372"/>
    <lineage>
        <taxon>Bacteria</taxon>
        <taxon>Bacillati</taxon>
        <taxon>Actinomycetota</taxon>
        <taxon>Actinomycetes</taxon>
        <taxon>Jiangellales</taxon>
        <taxon>Jiangellaceae</taxon>
        <taxon>Jiangella</taxon>
    </lineage>
</organism>
<name>A0A4R5DG92_9ACTN</name>
<dbReference type="SUPFAM" id="SSF55961">
    <property type="entry name" value="Bet v1-like"/>
    <property type="match status" value="1"/>
</dbReference>
<dbReference type="Gene3D" id="3.30.530.20">
    <property type="match status" value="1"/>
</dbReference>
<dbReference type="RefSeq" id="WP_131893153.1">
    <property type="nucleotide sequence ID" value="NZ_SMKZ01000008.1"/>
</dbReference>
<reference evidence="1 2" key="1">
    <citation type="submission" date="2019-03" db="EMBL/GenBank/DDBJ databases">
        <title>Draft genome sequences of novel Actinobacteria.</title>
        <authorList>
            <person name="Sahin N."/>
            <person name="Ay H."/>
            <person name="Saygin H."/>
        </authorList>
    </citation>
    <scope>NUCLEOTIDE SEQUENCE [LARGE SCALE GENOMIC DNA]</scope>
    <source>
        <strain evidence="1 2">5K138</strain>
    </source>
</reference>
<keyword evidence="2" id="KW-1185">Reference proteome</keyword>
<dbReference type="OrthoDB" id="3255669at2"/>
<sequence>MHTIRDRHGGPWAAHRHARDRRRAVVATVALTASTNAALAARARLRNRGATPDEVTRPLPGDDLVTEAASTSTRAVTIHAPRDEVWRWLVQIGREHGGRYSYDWLENPFGLDLRGDVTGGTWHHLAVGTPVRAAPPGAQGPRDDYAFQVARVDPGKALVLSQHPPQHPWHATWAFVMVEDAPGACRLLVRGRATSAARLAARLPRVGGELVDPVVLIMTRKMLLGVRARSEFAHDQRSRRAPGG</sequence>
<protein>
    <submittedName>
        <fullName evidence="1">SRPBCC family protein</fullName>
    </submittedName>
</protein>
<dbReference type="EMBL" id="SMKZ01000008">
    <property type="protein sequence ID" value="TDE12217.1"/>
    <property type="molecule type" value="Genomic_DNA"/>
</dbReference>
<accession>A0A4R5DG92</accession>
<evidence type="ECO:0000313" key="1">
    <source>
        <dbReference type="EMBL" id="TDE12217.1"/>
    </source>
</evidence>
<dbReference type="Proteomes" id="UP000294739">
    <property type="component" value="Unassembled WGS sequence"/>
</dbReference>
<dbReference type="AlphaFoldDB" id="A0A4R5DG92"/>
<dbReference type="InParanoid" id="A0A4R5DG92"/>
<proteinExistence type="predicted"/>
<dbReference type="InterPro" id="IPR023393">
    <property type="entry name" value="START-like_dom_sf"/>
</dbReference>
<gene>
    <name evidence="1" type="ORF">E1269_07985</name>
</gene>
<evidence type="ECO:0000313" key="2">
    <source>
        <dbReference type="Proteomes" id="UP000294739"/>
    </source>
</evidence>